<dbReference type="Gene3D" id="1.25.40.10">
    <property type="entry name" value="Tetratricopeptide repeat domain"/>
    <property type="match status" value="4"/>
</dbReference>
<sequence length="485" mass="54266">SLTGKHNNNIINISLRQSHKQVDPIIPWTTSIARHSKNGNLSAAFNEFNRMRFSGICPNHITFITLLSAIAHNPSQAKHFPLPIHAYVRKLGLNSLNVKVGTALVDMYSKCGFVHFARLCFDEIFDKNSLSWNTMIDGYMKNGKLDDALQLFDEMPVKDAVSWTVLIGGFVKKGLDDKALDCFYQMLLSGVDPDYVTIIAVLSACANLGALTLGLWIHRFVMGKEFKDNIRLCNTLIEMYSRCGRVDFAREVFDNMPTRILVSWNTMLGGFAANGHAEEALKFFDKMQREGFKPDGVSFTGALTACSHAGLVDQGLNYFDDMQRVYNLSPRIEHYGCLVDLYSRAGRLEDALNVIKNMPMKPNEVVLGSLLAACRDCGDIGLAEVVMKYLVELDPSSDSNYVMLANMYAAVGSWEGANKVRRKMKTRGIQKRPGVSSIEIEGSIHEFMASNKSHSETDSIYEILKLLSYELENYGYVREASIPEL</sequence>
<evidence type="ECO:0000313" key="4">
    <source>
        <dbReference type="EnsemblPlants" id="AUR62001545-RA:cds"/>
    </source>
</evidence>
<dbReference type="Pfam" id="PF20431">
    <property type="entry name" value="E_motif"/>
    <property type="match status" value="1"/>
</dbReference>
<dbReference type="InterPro" id="IPR046960">
    <property type="entry name" value="PPR_At4g14850-like_plant"/>
</dbReference>
<dbReference type="InterPro" id="IPR002885">
    <property type="entry name" value="PPR_rpt"/>
</dbReference>
<evidence type="ECO:0000256" key="3">
    <source>
        <dbReference type="SAM" id="Phobius"/>
    </source>
</evidence>
<reference evidence="4" key="1">
    <citation type="journal article" date="2017" name="Nature">
        <title>The genome of Chenopodium quinoa.</title>
        <authorList>
            <person name="Jarvis D.E."/>
            <person name="Ho Y.S."/>
            <person name="Lightfoot D.J."/>
            <person name="Schmoeckel S.M."/>
            <person name="Li B."/>
            <person name="Borm T.J.A."/>
            <person name="Ohyanagi H."/>
            <person name="Mineta K."/>
            <person name="Michell C.T."/>
            <person name="Saber N."/>
            <person name="Kharbatia N.M."/>
            <person name="Rupper R.R."/>
            <person name="Sharp A.R."/>
            <person name="Dally N."/>
            <person name="Boughton B.A."/>
            <person name="Woo Y.H."/>
            <person name="Gao G."/>
            <person name="Schijlen E.G.W.M."/>
            <person name="Guo X."/>
            <person name="Momin A.A."/>
            <person name="Negrao S."/>
            <person name="Al-Babili S."/>
            <person name="Gehring C."/>
            <person name="Roessner U."/>
            <person name="Jung C."/>
            <person name="Murphy K."/>
            <person name="Arold S.T."/>
            <person name="Gojobori T."/>
            <person name="van der Linden C.G."/>
            <person name="van Loo E.N."/>
            <person name="Jellen E.N."/>
            <person name="Maughan P.J."/>
            <person name="Tester M."/>
        </authorList>
    </citation>
    <scope>NUCLEOTIDE SEQUENCE [LARGE SCALE GENOMIC DNA]</scope>
    <source>
        <strain evidence="4">cv. PI 614886</strain>
    </source>
</reference>
<dbReference type="Pfam" id="PF01535">
    <property type="entry name" value="PPR"/>
    <property type="match status" value="4"/>
</dbReference>
<organism evidence="4 5">
    <name type="scientific">Chenopodium quinoa</name>
    <name type="common">Quinoa</name>
    <dbReference type="NCBI Taxonomy" id="63459"/>
    <lineage>
        <taxon>Eukaryota</taxon>
        <taxon>Viridiplantae</taxon>
        <taxon>Streptophyta</taxon>
        <taxon>Embryophyta</taxon>
        <taxon>Tracheophyta</taxon>
        <taxon>Spermatophyta</taxon>
        <taxon>Magnoliopsida</taxon>
        <taxon>eudicotyledons</taxon>
        <taxon>Gunneridae</taxon>
        <taxon>Pentapetalae</taxon>
        <taxon>Caryophyllales</taxon>
        <taxon>Chenopodiaceae</taxon>
        <taxon>Chenopodioideae</taxon>
        <taxon>Atripliceae</taxon>
        <taxon>Chenopodium</taxon>
    </lineage>
</organism>
<dbReference type="AlphaFoldDB" id="A0A803KR88"/>
<dbReference type="GO" id="GO:0003723">
    <property type="term" value="F:RNA binding"/>
    <property type="evidence" value="ECO:0007669"/>
    <property type="project" value="InterPro"/>
</dbReference>
<feature type="repeat" description="PPR" evidence="2">
    <location>
        <begin position="260"/>
        <end position="294"/>
    </location>
</feature>
<name>A0A803KR88_CHEQI</name>
<dbReference type="EnsemblPlants" id="AUR62001545-RA">
    <property type="protein sequence ID" value="AUR62001545-RA:cds"/>
    <property type="gene ID" value="AUR62001545"/>
</dbReference>
<dbReference type="Pfam" id="PF13041">
    <property type="entry name" value="PPR_2"/>
    <property type="match status" value="2"/>
</dbReference>
<reference evidence="4" key="2">
    <citation type="submission" date="2021-03" db="UniProtKB">
        <authorList>
            <consortium name="EnsemblPlants"/>
        </authorList>
    </citation>
    <scope>IDENTIFICATION</scope>
</reference>
<dbReference type="PANTHER" id="PTHR47926">
    <property type="entry name" value="PENTATRICOPEPTIDE REPEAT-CONTAINING PROTEIN"/>
    <property type="match status" value="1"/>
</dbReference>
<keyword evidence="5" id="KW-1185">Reference proteome</keyword>
<dbReference type="Proteomes" id="UP000596660">
    <property type="component" value="Unplaced"/>
</dbReference>
<keyword evidence="3" id="KW-0472">Membrane</keyword>
<dbReference type="NCBIfam" id="TIGR00756">
    <property type="entry name" value="PPR"/>
    <property type="match status" value="4"/>
</dbReference>
<feature type="repeat" description="PPR" evidence="2">
    <location>
        <begin position="128"/>
        <end position="162"/>
    </location>
</feature>
<keyword evidence="3" id="KW-0812">Transmembrane</keyword>
<keyword evidence="1" id="KW-0677">Repeat</keyword>
<accession>A0A803KR88</accession>
<dbReference type="InterPro" id="IPR046848">
    <property type="entry name" value="E_motif"/>
</dbReference>
<dbReference type="OMA" id="VDGYMRN"/>
<dbReference type="SUPFAM" id="SSF48452">
    <property type="entry name" value="TPR-like"/>
    <property type="match status" value="1"/>
</dbReference>
<dbReference type="FunFam" id="1.25.40.10:FF:000184">
    <property type="entry name" value="Pentatricopeptide repeat-containing protein, chloroplastic"/>
    <property type="match status" value="1"/>
</dbReference>
<evidence type="ECO:0008006" key="6">
    <source>
        <dbReference type="Google" id="ProtNLM"/>
    </source>
</evidence>
<dbReference type="PROSITE" id="PS51375">
    <property type="entry name" value="PPR"/>
    <property type="match status" value="3"/>
</dbReference>
<dbReference type="PANTHER" id="PTHR47926:SF510">
    <property type="entry name" value="PENTATRICOPEPTIDE REPEAT-CONTAINING PROTEIN"/>
    <property type="match status" value="1"/>
</dbReference>
<dbReference type="GO" id="GO:0009451">
    <property type="term" value="P:RNA modification"/>
    <property type="evidence" value="ECO:0007669"/>
    <property type="project" value="EnsemblPlants"/>
</dbReference>
<evidence type="ECO:0000256" key="1">
    <source>
        <dbReference type="ARBA" id="ARBA00022737"/>
    </source>
</evidence>
<dbReference type="FunFam" id="1.25.40.10:FF:000348">
    <property type="entry name" value="Pentatricopeptide repeat-containing protein chloroplastic"/>
    <property type="match status" value="1"/>
</dbReference>
<proteinExistence type="predicted"/>
<dbReference type="Gramene" id="AUR62001545-RA">
    <property type="protein sequence ID" value="AUR62001545-RA:cds"/>
    <property type="gene ID" value="AUR62001545"/>
</dbReference>
<dbReference type="InterPro" id="IPR011990">
    <property type="entry name" value="TPR-like_helical_dom_sf"/>
</dbReference>
<evidence type="ECO:0000313" key="5">
    <source>
        <dbReference type="Proteomes" id="UP000596660"/>
    </source>
</evidence>
<feature type="transmembrane region" description="Helical" evidence="3">
    <location>
        <begin position="195"/>
        <end position="217"/>
    </location>
</feature>
<dbReference type="GO" id="GO:0009507">
    <property type="term" value="C:chloroplast"/>
    <property type="evidence" value="ECO:0007669"/>
    <property type="project" value="EnsemblPlants"/>
</dbReference>
<feature type="repeat" description="PPR" evidence="2">
    <location>
        <begin position="229"/>
        <end position="259"/>
    </location>
</feature>
<dbReference type="Pfam" id="PF13812">
    <property type="entry name" value="PPR_3"/>
    <property type="match status" value="1"/>
</dbReference>
<evidence type="ECO:0000256" key="2">
    <source>
        <dbReference type="PROSITE-ProRule" id="PRU00708"/>
    </source>
</evidence>
<protein>
    <recommendedName>
        <fullName evidence="6">Chloroplast biogenesis 19</fullName>
    </recommendedName>
</protein>
<keyword evidence="3" id="KW-1133">Transmembrane helix</keyword>